<dbReference type="Proteomes" id="UP001597467">
    <property type="component" value="Unassembled WGS sequence"/>
</dbReference>
<accession>A0ABW5K4G3</accession>
<evidence type="ECO:0000313" key="2">
    <source>
        <dbReference type="Proteomes" id="UP001597467"/>
    </source>
</evidence>
<gene>
    <name evidence="1" type="ORF">ACFSSB_15855</name>
</gene>
<keyword evidence="2" id="KW-1185">Reference proteome</keyword>
<dbReference type="PROSITE" id="PS51257">
    <property type="entry name" value="PROKAR_LIPOPROTEIN"/>
    <property type="match status" value="1"/>
</dbReference>
<evidence type="ECO:0008006" key="3">
    <source>
        <dbReference type="Google" id="ProtNLM"/>
    </source>
</evidence>
<organism evidence="1 2">
    <name type="scientific">Lacinutrix gracilariae</name>
    <dbReference type="NCBI Taxonomy" id="1747198"/>
    <lineage>
        <taxon>Bacteria</taxon>
        <taxon>Pseudomonadati</taxon>
        <taxon>Bacteroidota</taxon>
        <taxon>Flavobacteriia</taxon>
        <taxon>Flavobacteriales</taxon>
        <taxon>Flavobacteriaceae</taxon>
        <taxon>Lacinutrix</taxon>
    </lineage>
</organism>
<name>A0ABW5K4G3_9FLAO</name>
<dbReference type="RefSeq" id="WP_379906078.1">
    <property type="nucleotide sequence ID" value="NZ_JBHULM010000045.1"/>
</dbReference>
<dbReference type="EMBL" id="JBHULM010000045">
    <property type="protein sequence ID" value="MFD2543802.1"/>
    <property type="molecule type" value="Genomic_DNA"/>
</dbReference>
<evidence type="ECO:0000313" key="1">
    <source>
        <dbReference type="EMBL" id="MFD2543802.1"/>
    </source>
</evidence>
<sequence length="398" mass="46390">MKKWCFIFVSILVFACKKETNRKKVLVNNTDSVVVATENNAQEQKTDATIVLQDSIYKWFTPKEMEALQIRTVNAINGLNVRDSLGNKIGKLDFGESVYILDYTKDSITLKDKNQIISGRKAKVVTAWSNEKIQVSANQYDYKWFVKKEDIGFVFEGFLYENNSNAEEDSLYDYNYLSTGEKGNESKVDLREFLDIKKVNITDFNVLEKEANPLNEVPKKINGRIVLHFEKAKKLVLKDTTYLNSEYTPTRTYNVFVHEDFPTSYMVSESMFFMPEIHTEISKKTGDTLNVFQGYPYISPNKDYAVLITYDQTECYHDTYFQLYKKDKKNKYISMFGYTPQSWSYPFKKNNAGSMDAIFSIHWVQNDVFIIKAVDFVTDCYAPDKLSKPYYLKFEIKI</sequence>
<proteinExistence type="predicted"/>
<protein>
    <recommendedName>
        <fullName evidence="3">SH3 domain-containing protein</fullName>
    </recommendedName>
</protein>
<reference evidence="2" key="1">
    <citation type="journal article" date="2019" name="Int. J. Syst. Evol. Microbiol.">
        <title>The Global Catalogue of Microorganisms (GCM) 10K type strain sequencing project: providing services to taxonomists for standard genome sequencing and annotation.</title>
        <authorList>
            <consortium name="The Broad Institute Genomics Platform"/>
            <consortium name="The Broad Institute Genome Sequencing Center for Infectious Disease"/>
            <person name="Wu L."/>
            <person name="Ma J."/>
        </authorList>
    </citation>
    <scope>NUCLEOTIDE SEQUENCE [LARGE SCALE GENOMIC DNA]</scope>
    <source>
        <strain evidence="2">KCTC 42808</strain>
    </source>
</reference>
<comment type="caution">
    <text evidence="1">The sequence shown here is derived from an EMBL/GenBank/DDBJ whole genome shotgun (WGS) entry which is preliminary data.</text>
</comment>